<evidence type="ECO:0000313" key="13">
    <source>
        <dbReference type="Proteomes" id="UP001589693"/>
    </source>
</evidence>
<accession>A0ABV5ZY02</accession>
<dbReference type="Pfam" id="PF00702">
    <property type="entry name" value="Hydrolase"/>
    <property type="match status" value="1"/>
</dbReference>
<dbReference type="EMBL" id="JBHLZU010000015">
    <property type="protein sequence ID" value="MFB9905784.1"/>
    <property type="molecule type" value="Genomic_DNA"/>
</dbReference>
<evidence type="ECO:0000256" key="5">
    <source>
        <dbReference type="ARBA" id="ARBA00022605"/>
    </source>
</evidence>
<comment type="catalytic activity">
    <reaction evidence="11">
        <text>O-phospho-D-serine + H2O = D-serine + phosphate</text>
        <dbReference type="Rhea" id="RHEA:24873"/>
        <dbReference type="ChEBI" id="CHEBI:15377"/>
        <dbReference type="ChEBI" id="CHEBI:35247"/>
        <dbReference type="ChEBI" id="CHEBI:43474"/>
        <dbReference type="ChEBI" id="CHEBI:58680"/>
        <dbReference type="EC" id="3.1.3.3"/>
    </reaction>
</comment>
<organism evidence="12 13">
    <name type="scientific">Allokutzneria oryzae</name>
    <dbReference type="NCBI Taxonomy" id="1378989"/>
    <lineage>
        <taxon>Bacteria</taxon>
        <taxon>Bacillati</taxon>
        <taxon>Actinomycetota</taxon>
        <taxon>Actinomycetes</taxon>
        <taxon>Pseudonocardiales</taxon>
        <taxon>Pseudonocardiaceae</taxon>
        <taxon>Allokutzneria</taxon>
    </lineage>
</organism>
<sequence length="200" mass="21593">MTRLVAFDLDGTLTRGRTCLETAAEAFGFADRMPGWQRSRTEREIAAARVEAWHHLRGRNLTPLSEIPLAPGAAEGIAALRAAGIRTVIVSLAFAAHAEYFARQLGVDAVIATEPDRDRHVFSSTKPTLLLEHARSLGIPLERIAAVGDSPGDVPMLRACAASCYVGADVPEGFLPSRHLPGAAIDEVARVICEELFQER</sequence>
<evidence type="ECO:0000256" key="2">
    <source>
        <dbReference type="ARBA" id="ARBA00005135"/>
    </source>
</evidence>
<keyword evidence="6" id="KW-0479">Metal-binding</keyword>
<dbReference type="SUPFAM" id="SSF56784">
    <property type="entry name" value="HAD-like"/>
    <property type="match status" value="1"/>
</dbReference>
<keyword evidence="9" id="KW-0718">Serine biosynthesis</keyword>
<comment type="cofactor">
    <cofactor evidence="1">
        <name>Mg(2+)</name>
        <dbReference type="ChEBI" id="CHEBI:18420"/>
    </cofactor>
</comment>
<dbReference type="InterPro" id="IPR023214">
    <property type="entry name" value="HAD_sf"/>
</dbReference>
<comment type="catalytic activity">
    <reaction evidence="10">
        <text>O-phospho-L-serine + H2O = L-serine + phosphate</text>
        <dbReference type="Rhea" id="RHEA:21208"/>
        <dbReference type="ChEBI" id="CHEBI:15377"/>
        <dbReference type="ChEBI" id="CHEBI:33384"/>
        <dbReference type="ChEBI" id="CHEBI:43474"/>
        <dbReference type="ChEBI" id="CHEBI:57524"/>
        <dbReference type="EC" id="3.1.3.3"/>
    </reaction>
</comment>
<evidence type="ECO:0000256" key="1">
    <source>
        <dbReference type="ARBA" id="ARBA00001946"/>
    </source>
</evidence>
<evidence type="ECO:0000256" key="3">
    <source>
        <dbReference type="ARBA" id="ARBA00009184"/>
    </source>
</evidence>
<dbReference type="GO" id="GO:0016787">
    <property type="term" value="F:hydrolase activity"/>
    <property type="evidence" value="ECO:0007669"/>
    <property type="project" value="UniProtKB-KW"/>
</dbReference>
<evidence type="ECO:0000256" key="8">
    <source>
        <dbReference type="ARBA" id="ARBA00022842"/>
    </source>
</evidence>
<dbReference type="PANTHER" id="PTHR43344:SF2">
    <property type="entry name" value="PHOSPHOSERINE PHOSPHATASE"/>
    <property type="match status" value="1"/>
</dbReference>
<evidence type="ECO:0000256" key="10">
    <source>
        <dbReference type="ARBA" id="ARBA00048138"/>
    </source>
</evidence>
<dbReference type="NCBIfam" id="TIGR01488">
    <property type="entry name" value="HAD-SF-IB"/>
    <property type="match status" value="1"/>
</dbReference>
<comment type="pathway">
    <text evidence="2">Amino-acid biosynthesis; L-serine biosynthesis; L-serine from 3-phospho-D-glycerate: step 3/3.</text>
</comment>
<name>A0ABV5ZY02_9PSEU</name>
<dbReference type="RefSeq" id="WP_377853133.1">
    <property type="nucleotide sequence ID" value="NZ_JBHLZU010000015.1"/>
</dbReference>
<keyword evidence="8" id="KW-0460">Magnesium</keyword>
<dbReference type="InterPro" id="IPR036412">
    <property type="entry name" value="HAD-like_sf"/>
</dbReference>
<evidence type="ECO:0000256" key="6">
    <source>
        <dbReference type="ARBA" id="ARBA00022723"/>
    </source>
</evidence>
<dbReference type="Gene3D" id="3.40.50.1000">
    <property type="entry name" value="HAD superfamily/HAD-like"/>
    <property type="match status" value="1"/>
</dbReference>
<keyword evidence="7 12" id="KW-0378">Hydrolase</keyword>
<evidence type="ECO:0000256" key="4">
    <source>
        <dbReference type="ARBA" id="ARBA00012640"/>
    </source>
</evidence>
<comment type="similarity">
    <text evidence="3">Belongs to the HAD-like hydrolase superfamily. SerB family.</text>
</comment>
<evidence type="ECO:0000256" key="11">
    <source>
        <dbReference type="ARBA" id="ARBA00048523"/>
    </source>
</evidence>
<dbReference type="PANTHER" id="PTHR43344">
    <property type="entry name" value="PHOSPHOSERINE PHOSPHATASE"/>
    <property type="match status" value="1"/>
</dbReference>
<keyword evidence="13" id="KW-1185">Reference proteome</keyword>
<dbReference type="InterPro" id="IPR050582">
    <property type="entry name" value="HAD-like_SerB"/>
</dbReference>
<gene>
    <name evidence="12" type="ORF">ACFFQA_17760</name>
</gene>
<dbReference type="EC" id="3.1.3.3" evidence="4"/>
<evidence type="ECO:0000256" key="7">
    <source>
        <dbReference type="ARBA" id="ARBA00022801"/>
    </source>
</evidence>
<evidence type="ECO:0000256" key="9">
    <source>
        <dbReference type="ARBA" id="ARBA00023299"/>
    </source>
</evidence>
<evidence type="ECO:0000313" key="12">
    <source>
        <dbReference type="EMBL" id="MFB9905784.1"/>
    </source>
</evidence>
<comment type="caution">
    <text evidence="12">The sequence shown here is derived from an EMBL/GenBank/DDBJ whole genome shotgun (WGS) entry which is preliminary data.</text>
</comment>
<reference evidence="12 13" key="1">
    <citation type="submission" date="2024-09" db="EMBL/GenBank/DDBJ databases">
        <authorList>
            <person name="Sun Q."/>
            <person name="Mori K."/>
        </authorList>
    </citation>
    <scope>NUCLEOTIDE SEQUENCE [LARGE SCALE GENOMIC DNA]</scope>
    <source>
        <strain evidence="12 13">TBRC 7907</strain>
    </source>
</reference>
<protein>
    <recommendedName>
        <fullName evidence="4">phosphoserine phosphatase</fullName>
        <ecNumber evidence="4">3.1.3.3</ecNumber>
    </recommendedName>
</protein>
<proteinExistence type="inferred from homology"/>
<dbReference type="Proteomes" id="UP001589693">
    <property type="component" value="Unassembled WGS sequence"/>
</dbReference>
<keyword evidence="5" id="KW-0028">Amino-acid biosynthesis</keyword>